<dbReference type="PANTHER" id="PTHR46652">
    <property type="entry name" value="LEUCINE-RICH REPEAT AND IQ DOMAIN-CONTAINING PROTEIN 1-RELATED"/>
    <property type="match status" value="1"/>
</dbReference>
<dbReference type="PROSITE" id="PS51257">
    <property type="entry name" value="PROKAR_LIPOPROTEIN"/>
    <property type="match status" value="1"/>
</dbReference>
<feature type="compositionally biased region" description="Basic and acidic residues" evidence="3">
    <location>
        <begin position="49"/>
        <end position="73"/>
    </location>
</feature>
<feature type="signal peptide" evidence="4">
    <location>
        <begin position="1"/>
        <end position="30"/>
    </location>
</feature>
<keyword evidence="1" id="KW-0433">Leucine-rich repeat</keyword>
<keyword evidence="6" id="KW-1185">Reference proteome</keyword>
<dbReference type="PROSITE" id="PS51450">
    <property type="entry name" value="LRR"/>
    <property type="match status" value="3"/>
</dbReference>
<dbReference type="SMART" id="SM00365">
    <property type="entry name" value="LRR_SD22"/>
    <property type="match status" value="4"/>
</dbReference>
<dbReference type="InterPro" id="IPR001611">
    <property type="entry name" value="Leu-rich_rpt"/>
</dbReference>
<feature type="chain" id="PRO_5047257421" description="Leucine Rich repeat-containing protein" evidence="4">
    <location>
        <begin position="31"/>
        <end position="510"/>
    </location>
</feature>
<feature type="region of interest" description="Disordered" evidence="3">
    <location>
        <begin position="153"/>
        <end position="172"/>
    </location>
</feature>
<feature type="compositionally biased region" description="Low complexity" evidence="3">
    <location>
        <begin position="32"/>
        <end position="48"/>
    </location>
</feature>
<dbReference type="SUPFAM" id="SSF52058">
    <property type="entry name" value="L domain-like"/>
    <property type="match status" value="1"/>
</dbReference>
<dbReference type="RefSeq" id="WP_307488210.1">
    <property type="nucleotide sequence ID" value="NZ_JAUSUF010000020.1"/>
</dbReference>
<dbReference type="Proteomes" id="UP001228504">
    <property type="component" value="Unassembled WGS sequence"/>
</dbReference>
<evidence type="ECO:0000256" key="1">
    <source>
        <dbReference type="ARBA" id="ARBA00022614"/>
    </source>
</evidence>
<proteinExistence type="predicted"/>
<evidence type="ECO:0000256" key="2">
    <source>
        <dbReference type="ARBA" id="ARBA00022737"/>
    </source>
</evidence>
<dbReference type="Pfam" id="PF12799">
    <property type="entry name" value="LRR_4"/>
    <property type="match status" value="1"/>
</dbReference>
<dbReference type="InterPro" id="IPR025875">
    <property type="entry name" value="Leu-rich_rpt_4"/>
</dbReference>
<sequence>MKHFNKKYTFLSLIALILSSTLLMSCTLFGSNEKNNSSSSNEKNLTESNGKDNSKDIKEVDKEEVKEKNEEKNLSGEKNTDILILKKDKNKDLKSSSKRHLLNDNTITSREFNLKKDNNLKEDIDLSKNSFVRHDNVHKINKKVVEEKKLIQESKVNNKDKKEEKNTQNDSKAKLVNIKDENLRRVINRALGKERNPLSDITVQEMETITKLDSRFLKLKKDEKGTPVRGIKNLSGLEYAKNLKTIKLSMNKIKDLTPIKNLTKLEFLEVYRNEISDLEPLRNLKNLQHLDIYNNVGIFNLEPISKLNKINWIDMHYCNKRTKKITYKYLGELTNLEFLSIDDNFVDDISFVKNLKNLKTLSCNNSYVTNLNEVQDLAADSFEDWSGKKFFNMYGQMLKDTIKVKAKSEGTVYKMKCPVTGADKYIEKIYKTYGITEGLPAISTNDENKNIDLKYNKNTKELELTVGKNTSSKKINTQFNAVLEYGMYSLKITFDITQDGVKDLSKVEIN</sequence>
<protein>
    <recommendedName>
        <fullName evidence="7">Leucine Rich repeat-containing protein</fullName>
    </recommendedName>
</protein>
<dbReference type="Gene3D" id="3.80.10.10">
    <property type="entry name" value="Ribonuclease Inhibitor"/>
    <property type="match status" value="1"/>
</dbReference>
<dbReference type="InterPro" id="IPR032675">
    <property type="entry name" value="LRR_dom_sf"/>
</dbReference>
<feature type="region of interest" description="Disordered" evidence="3">
    <location>
        <begin position="32"/>
        <end position="73"/>
    </location>
</feature>
<accession>A0ABT9UY01</accession>
<evidence type="ECO:0000256" key="4">
    <source>
        <dbReference type="SAM" id="SignalP"/>
    </source>
</evidence>
<dbReference type="PANTHER" id="PTHR46652:SF3">
    <property type="entry name" value="LEUCINE-RICH REPEAT-CONTAINING PROTEIN 9"/>
    <property type="match status" value="1"/>
</dbReference>
<evidence type="ECO:0000313" key="5">
    <source>
        <dbReference type="EMBL" id="MDQ0151189.1"/>
    </source>
</evidence>
<evidence type="ECO:0008006" key="7">
    <source>
        <dbReference type="Google" id="ProtNLM"/>
    </source>
</evidence>
<reference evidence="5 6" key="1">
    <citation type="submission" date="2023-07" db="EMBL/GenBank/DDBJ databases">
        <title>Genomic Encyclopedia of Type Strains, Phase IV (KMG-IV): sequencing the most valuable type-strain genomes for metagenomic binning, comparative biology and taxonomic classification.</title>
        <authorList>
            <person name="Goeker M."/>
        </authorList>
    </citation>
    <scope>NUCLEOTIDE SEQUENCE [LARGE SCALE GENOMIC DNA]</scope>
    <source>
        <strain evidence="5 6">DSM 20694</strain>
    </source>
</reference>
<organism evidence="5 6">
    <name type="scientific">Eubacterium multiforme</name>
    <dbReference type="NCBI Taxonomy" id="83339"/>
    <lineage>
        <taxon>Bacteria</taxon>
        <taxon>Bacillati</taxon>
        <taxon>Bacillota</taxon>
        <taxon>Clostridia</taxon>
        <taxon>Eubacteriales</taxon>
        <taxon>Eubacteriaceae</taxon>
        <taxon>Eubacterium</taxon>
    </lineage>
</organism>
<evidence type="ECO:0000313" key="6">
    <source>
        <dbReference type="Proteomes" id="UP001228504"/>
    </source>
</evidence>
<gene>
    <name evidence="5" type="ORF">J2S18_003166</name>
</gene>
<dbReference type="EMBL" id="JAUSUF010000020">
    <property type="protein sequence ID" value="MDQ0151189.1"/>
    <property type="molecule type" value="Genomic_DNA"/>
</dbReference>
<evidence type="ECO:0000256" key="3">
    <source>
        <dbReference type="SAM" id="MobiDB-lite"/>
    </source>
</evidence>
<keyword evidence="4" id="KW-0732">Signal</keyword>
<dbReference type="InterPro" id="IPR050836">
    <property type="entry name" value="SDS22/Internalin_LRR"/>
</dbReference>
<keyword evidence="2" id="KW-0677">Repeat</keyword>
<comment type="caution">
    <text evidence="5">The sequence shown here is derived from an EMBL/GenBank/DDBJ whole genome shotgun (WGS) entry which is preliminary data.</text>
</comment>
<name>A0ABT9UY01_9FIRM</name>